<dbReference type="GO" id="GO:0005789">
    <property type="term" value="C:endoplasmic reticulum membrane"/>
    <property type="evidence" value="ECO:0007669"/>
    <property type="project" value="UniProtKB-SubCell"/>
</dbReference>
<comment type="similarity">
    <text evidence="9">Belongs to the SEC20 family.</text>
</comment>
<feature type="transmembrane region" description="Helical" evidence="12">
    <location>
        <begin position="255"/>
        <end position="273"/>
    </location>
</feature>
<feature type="region of interest" description="Disordered" evidence="11">
    <location>
        <begin position="404"/>
        <end position="470"/>
    </location>
</feature>
<dbReference type="GO" id="GO:0031201">
    <property type="term" value="C:SNARE complex"/>
    <property type="evidence" value="ECO:0007669"/>
    <property type="project" value="TreeGrafter"/>
</dbReference>
<name>A0A6A6FW74_9PEZI</name>
<keyword evidence="7 10" id="KW-0175">Coiled coil</keyword>
<gene>
    <name evidence="14" type="ORF">CERZMDRAFT_108209</name>
</gene>
<dbReference type="GO" id="GO:0005484">
    <property type="term" value="F:SNAP receptor activity"/>
    <property type="evidence" value="ECO:0007669"/>
    <property type="project" value="InterPro"/>
</dbReference>
<organism evidence="14 15">
    <name type="scientific">Cercospora zeae-maydis SCOH1-5</name>
    <dbReference type="NCBI Taxonomy" id="717836"/>
    <lineage>
        <taxon>Eukaryota</taxon>
        <taxon>Fungi</taxon>
        <taxon>Dikarya</taxon>
        <taxon>Ascomycota</taxon>
        <taxon>Pezizomycotina</taxon>
        <taxon>Dothideomycetes</taxon>
        <taxon>Dothideomycetidae</taxon>
        <taxon>Mycosphaerellales</taxon>
        <taxon>Mycosphaerellaceae</taxon>
        <taxon>Cercospora</taxon>
    </lineage>
</organism>
<keyword evidence="8 12" id="KW-0472">Membrane</keyword>
<reference evidence="14" key="1">
    <citation type="journal article" date="2020" name="Stud. Mycol.">
        <title>101 Dothideomycetes genomes: a test case for predicting lifestyles and emergence of pathogens.</title>
        <authorList>
            <person name="Haridas S."/>
            <person name="Albert R."/>
            <person name="Binder M."/>
            <person name="Bloem J."/>
            <person name="Labutti K."/>
            <person name="Salamov A."/>
            <person name="Andreopoulos B."/>
            <person name="Baker S."/>
            <person name="Barry K."/>
            <person name="Bills G."/>
            <person name="Bluhm B."/>
            <person name="Cannon C."/>
            <person name="Castanera R."/>
            <person name="Culley D."/>
            <person name="Daum C."/>
            <person name="Ezra D."/>
            <person name="Gonzalez J."/>
            <person name="Henrissat B."/>
            <person name="Kuo A."/>
            <person name="Liang C."/>
            <person name="Lipzen A."/>
            <person name="Lutzoni F."/>
            <person name="Magnuson J."/>
            <person name="Mondo S."/>
            <person name="Nolan M."/>
            <person name="Ohm R."/>
            <person name="Pangilinan J."/>
            <person name="Park H.-J."/>
            <person name="Ramirez L."/>
            <person name="Alfaro M."/>
            <person name="Sun H."/>
            <person name="Tritt A."/>
            <person name="Yoshinaga Y."/>
            <person name="Zwiers L.-H."/>
            <person name="Turgeon B."/>
            <person name="Goodwin S."/>
            <person name="Spatafora J."/>
            <person name="Crous P."/>
            <person name="Grigoriev I."/>
        </authorList>
    </citation>
    <scope>NUCLEOTIDE SEQUENCE</scope>
    <source>
        <strain evidence="14">SCOH1-5</strain>
    </source>
</reference>
<dbReference type="OrthoDB" id="46868at2759"/>
<evidence type="ECO:0000256" key="1">
    <source>
        <dbReference type="ARBA" id="ARBA00004163"/>
    </source>
</evidence>
<evidence type="ECO:0000256" key="5">
    <source>
        <dbReference type="ARBA" id="ARBA00022892"/>
    </source>
</evidence>
<dbReference type="InterPro" id="IPR005606">
    <property type="entry name" value="Sec20"/>
</dbReference>
<feature type="compositionally biased region" description="Gly residues" evidence="11">
    <location>
        <begin position="365"/>
        <end position="374"/>
    </location>
</feature>
<evidence type="ECO:0000256" key="4">
    <source>
        <dbReference type="ARBA" id="ARBA00022824"/>
    </source>
</evidence>
<dbReference type="Pfam" id="PF03908">
    <property type="entry name" value="Sec20"/>
    <property type="match status" value="1"/>
</dbReference>
<dbReference type="PANTHER" id="PTHR12825">
    <property type="entry name" value="BNIP1-RELATED"/>
    <property type="match status" value="1"/>
</dbReference>
<dbReference type="AlphaFoldDB" id="A0A6A6FW74"/>
<comment type="subcellular location">
    <subcellularLocation>
        <location evidence="1">Endoplasmic reticulum membrane</location>
        <topology evidence="1">Single-pass type IV membrane protein</topology>
    </subcellularLocation>
</comment>
<evidence type="ECO:0000256" key="7">
    <source>
        <dbReference type="ARBA" id="ARBA00023054"/>
    </source>
</evidence>
<keyword evidence="15" id="KW-1185">Reference proteome</keyword>
<accession>A0A6A6FW74</accession>
<feature type="compositionally biased region" description="Basic and acidic residues" evidence="11">
    <location>
        <begin position="420"/>
        <end position="470"/>
    </location>
</feature>
<evidence type="ECO:0000256" key="2">
    <source>
        <dbReference type="ARBA" id="ARBA00022448"/>
    </source>
</evidence>
<dbReference type="InterPro" id="IPR056173">
    <property type="entry name" value="Sec20_C"/>
</dbReference>
<dbReference type="GO" id="GO:0006890">
    <property type="term" value="P:retrograde vesicle-mediated transport, Golgi to endoplasmic reticulum"/>
    <property type="evidence" value="ECO:0007669"/>
    <property type="project" value="InterPro"/>
</dbReference>
<evidence type="ECO:0000256" key="3">
    <source>
        <dbReference type="ARBA" id="ARBA00022692"/>
    </source>
</evidence>
<keyword evidence="6 12" id="KW-1133">Transmembrane helix</keyword>
<evidence type="ECO:0000313" key="15">
    <source>
        <dbReference type="Proteomes" id="UP000799539"/>
    </source>
</evidence>
<feature type="compositionally biased region" description="Basic and acidic residues" evidence="11">
    <location>
        <begin position="376"/>
        <end position="389"/>
    </location>
</feature>
<evidence type="ECO:0000256" key="9">
    <source>
        <dbReference type="ARBA" id="ARBA00037934"/>
    </source>
</evidence>
<feature type="coiled-coil region" evidence="10">
    <location>
        <begin position="112"/>
        <end position="141"/>
    </location>
</feature>
<proteinExistence type="inferred from homology"/>
<sequence length="470" mass="52641">MNAAQLSAQLHALSDSIKATNSLINKLAKLQFQPGSEPLEGESVVRIELAQDIHDSLKQLEEELEFLQQETEDYKAQSSQRKRRDSRAGDEARLAAKVARVGDELLHSRQQFRNAQLAAKLASEKAKREEREALLEIYRREAEHIDTPPGEAADGTKLSATEGLFARRSKHQQQKQLSKDQLLVNASTDVTAALRRTHQLLSTELDRSRFAQETFEESTAALKNLSEEYGNLDTILSNSRNLLGTLLRSQKSDTWYLETAFYILIGTLSWLFFRRILFGPFVKLPLFFWNLSIFIANWIFFKPLFTILGTIGIISRSGTSTASALSSSIPLSSSTRPSLIVQPSAQGQAEPLPPKFRDRVKAGGVPAGAGGAGAKIGKDPEIERQQDQRQILDDELSESIGKMAEESGKQTQQGQQEEENVVRRGDGTILRDRGDDEPKNPRKKNFEADVEDQKQEENEKQKARAKRDEL</sequence>
<keyword evidence="5" id="KW-0931">ER-Golgi transport</keyword>
<keyword evidence="2" id="KW-0813">Transport</keyword>
<feature type="domain" description="Sec20 C-terminal" evidence="13">
    <location>
        <begin position="187"/>
        <end position="276"/>
    </location>
</feature>
<feature type="transmembrane region" description="Helical" evidence="12">
    <location>
        <begin position="293"/>
        <end position="314"/>
    </location>
</feature>
<evidence type="ECO:0000256" key="8">
    <source>
        <dbReference type="ARBA" id="ARBA00023136"/>
    </source>
</evidence>
<keyword evidence="4" id="KW-0256">Endoplasmic reticulum</keyword>
<dbReference type="PANTHER" id="PTHR12825:SF0">
    <property type="entry name" value="VESICLE TRANSPORT PROTEIN SEC20"/>
    <property type="match status" value="1"/>
</dbReference>
<evidence type="ECO:0000256" key="12">
    <source>
        <dbReference type="SAM" id="Phobius"/>
    </source>
</evidence>
<feature type="region of interest" description="Disordered" evidence="11">
    <location>
        <begin position="71"/>
        <end position="92"/>
    </location>
</feature>
<evidence type="ECO:0000313" key="14">
    <source>
        <dbReference type="EMBL" id="KAF2217490.1"/>
    </source>
</evidence>
<feature type="region of interest" description="Disordered" evidence="11">
    <location>
        <begin position="342"/>
        <end position="389"/>
    </location>
</feature>
<dbReference type="EMBL" id="ML992662">
    <property type="protein sequence ID" value="KAF2217490.1"/>
    <property type="molecule type" value="Genomic_DNA"/>
</dbReference>
<keyword evidence="3 12" id="KW-0812">Transmembrane</keyword>
<evidence type="ECO:0000259" key="13">
    <source>
        <dbReference type="Pfam" id="PF03908"/>
    </source>
</evidence>
<dbReference type="Proteomes" id="UP000799539">
    <property type="component" value="Unassembled WGS sequence"/>
</dbReference>
<evidence type="ECO:0000256" key="11">
    <source>
        <dbReference type="SAM" id="MobiDB-lite"/>
    </source>
</evidence>
<protein>
    <recommendedName>
        <fullName evidence="13">Sec20 C-terminal domain-containing protein</fullName>
    </recommendedName>
</protein>
<evidence type="ECO:0000256" key="10">
    <source>
        <dbReference type="SAM" id="Coils"/>
    </source>
</evidence>
<evidence type="ECO:0000256" key="6">
    <source>
        <dbReference type="ARBA" id="ARBA00022989"/>
    </source>
</evidence>